<gene>
    <name evidence="7" type="primary">ipaC</name>
    <name evidence="7" type="ORF">PCA20602_01617</name>
</gene>
<evidence type="ECO:0000256" key="5">
    <source>
        <dbReference type="ARBA" id="ARBA00035650"/>
    </source>
</evidence>
<proteinExistence type="inferred from homology"/>
<dbReference type="Pfam" id="PF09599">
    <property type="entry name" value="IpaC_SipC"/>
    <property type="match status" value="2"/>
</dbReference>
<dbReference type="RefSeq" id="WP_150720771.1">
    <property type="nucleotide sequence ID" value="NZ_CABPRV010000003.1"/>
</dbReference>
<dbReference type="InterPro" id="IPR005427">
    <property type="entry name" value="BipC/SctB"/>
</dbReference>
<comment type="caution">
    <text evidence="7">The sequence shown here is derived from an EMBL/GenBank/DDBJ whole genome shotgun (WGS) entry which is preliminary data.</text>
</comment>
<dbReference type="PRINTS" id="PR01608">
    <property type="entry name" value="BACINVASINC"/>
</dbReference>
<accession>A0ABY6VX29</accession>
<evidence type="ECO:0000256" key="3">
    <source>
        <dbReference type="ARBA" id="ARBA00022525"/>
    </source>
</evidence>
<dbReference type="Proteomes" id="UP000366065">
    <property type="component" value="Unassembled WGS sequence"/>
</dbReference>
<comment type="subcellular location">
    <subcellularLocation>
        <location evidence="1">Secreted</location>
    </subcellularLocation>
</comment>
<comment type="similarity">
    <text evidence="5">Belongs to the SctB/SipC family.</text>
</comment>
<evidence type="ECO:0000256" key="6">
    <source>
        <dbReference type="SAM" id="MobiDB-lite"/>
    </source>
</evidence>
<sequence length="349" mass="36652">MNILEVHHQPVAVAPETLNSPKDPQRSPALLYNVFSPDAEVDDDDDAQRPSLMNPPPDANRKDATDWLKEQGSDMPGTKDKPSPRGGSLISEDAMLLSQFYAFFQKAYENSLKMRNTIAQVNTQSVIATANALKEQGMAQMMGGISAGVLQGAMAGAGAFQSMKGISAERQALKMQTPKPDTPPTSTVANTPEGPAPDAPRSNVNAQAPDDAPPPPRTDATDDTPDAPPPPTSQEPTPDTTPATSADGPSAEEMNLLGRRKSTQGAAFTMLAAPTGGLVDGTARYASALAQQDQKLSDSGAQLTKDGVNNLQDQANKDNTLIVEMLRALENVNQAKVSSAAAIAGNLRG</sequence>
<name>A0ABY6VX29_9BURK</name>
<evidence type="ECO:0000313" key="7">
    <source>
        <dbReference type="EMBL" id="VVD90854.1"/>
    </source>
</evidence>
<evidence type="ECO:0000256" key="4">
    <source>
        <dbReference type="ARBA" id="ARBA00023026"/>
    </source>
</evidence>
<keyword evidence="4" id="KW-0843">Virulence</keyword>
<dbReference type="EMBL" id="CABPRV010000003">
    <property type="protein sequence ID" value="VVD90854.1"/>
    <property type="molecule type" value="Genomic_DNA"/>
</dbReference>
<reference evidence="7 8" key="1">
    <citation type="submission" date="2019-08" db="EMBL/GenBank/DDBJ databases">
        <authorList>
            <person name="Peeters C."/>
        </authorList>
    </citation>
    <scope>NUCLEOTIDE SEQUENCE [LARGE SCALE GENOMIC DNA]</scope>
    <source>
        <strain evidence="7 8">LMG 20602</strain>
    </source>
</reference>
<evidence type="ECO:0000313" key="8">
    <source>
        <dbReference type="Proteomes" id="UP000366065"/>
    </source>
</evidence>
<feature type="region of interest" description="Disordered" evidence="6">
    <location>
        <begin position="1"/>
        <end position="89"/>
    </location>
</feature>
<evidence type="ECO:0000256" key="2">
    <source>
        <dbReference type="ARBA" id="ARBA00020604"/>
    </source>
</evidence>
<feature type="region of interest" description="Disordered" evidence="6">
    <location>
        <begin position="175"/>
        <end position="251"/>
    </location>
</feature>
<keyword evidence="8" id="KW-1185">Reference proteome</keyword>
<keyword evidence="3" id="KW-0964">Secreted</keyword>
<feature type="compositionally biased region" description="Low complexity" evidence="6">
    <location>
        <begin position="234"/>
        <end position="249"/>
    </location>
</feature>
<evidence type="ECO:0000256" key="1">
    <source>
        <dbReference type="ARBA" id="ARBA00004613"/>
    </source>
</evidence>
<feature type="compositionally biased region" description="Basic and acidic residues" evidence="6">
    <location>
        <begin position="59"/>
        <end position="83"/>
    </location>
</feature>
<organism evidence="7 8">
    <name type="scientific">Pandoraea capi</name>
    <dbReference type="NCBI Taxonomy" id="2508286"/>
    <lineage>
        <taxon>Bacteria</taxon>
        <taxon>Pseudomonadati</taxon>
        <taxon>Pseudomonadota</taxon>
        <taxon>Betaproteobacteria</taxon>
        <taxon>Burkholderiales</taxon>
        <taxon>Burkholderiaceae</taxon>
        <taxon>Pandoraea</taxon>
    </lineage>
</organism>
<protein>
    <recommendedName>
        <fullName evidence="2">Effector protein BipC</fullName>
    </recommendedName>
</protein>